<gene>
    <name evidence="2" type="ORF">AM402_08515</name>
</gene>
<organism evidence="2 3">
    <name type="scientific">Proteus mirabilis</name>
    <dbReference type="NCBI Taxonomy" id="584"/>
    <lineage>
        <taxon>Bacteria</taxon>
        <taxon>Pseudomonadati</taxon>
        <taxon>Pseudomonadota</taxon>
        <taxon>Gammaproteobacteria</taxon>
        <taxon>Enterobacterales</taxon>
        <taxon>Morganellaceae</taxon>
        <taxon>Proteus</taxon>
    </lineage>
</organism>
<keyword evidence="1" id="KW-0812">Transmembrane</keyword>
<keyword evidence="1" id="KW-0472">Membrane</keyword>
<feature type="transmembrane region" description="Helical" evidence="1">
    <location>
        <begin position="181"/>
        <end position="198"/>
    </location>
</feature>
<protein>
    <submittedName>
        <fullName evidence="2">Uncharacterized protein</fullName>
    </submittedName>
</protein>
<feature type="transmembrane region" description="Helical" evidence="1">
    <location>
        <begin position="74"/>
        <end position="91"/>
    </location>
</feature>
<sequence>MGNIVLSYLLKRFALFLFSAMIVAITTGFIFLDILVLNNGISETSATELGQELIVAIICLLFFIPAYKQPEMRGGYTLIMGFFLCILIRELDGVFDQLAHGSWVWFALTVTFVCIAIAIREGKKTLYGLTHFITHSSQGMLMAGLLSVLLFSRLFGMGILWEKLLGEDYNRTVKNMVEEGSELFGYTLCLISVIWYRYSSKYHVIPTSIKVTY</sequence>
<reference evidence="2 3" key="1">
    <citation type="submission" date="2017-05" db="EMBL/GenBank/DDBJ databases">
        <title>Whole genome sequencing of Proteus mirabilis AR_0155.</title>
        <authorList>
            <person name="Conlan S."/>
            <person name="Thomas P.J."/>
            <person name="Mullikin J."/>
            <person name="Frank K.M."/>
            <person name="Segre J.A."/>
        </authorList>
    </citation>
    <scope>NUCLEOTIDE SEQUENCE [LARGE SCALE GENOMIC DNA]</scope>
    <source>
        <strain evidence="2 3">AR_0155</strain>
    </source>
</reference>
<evidence type="ECO:0000256" key="1">
    <source>
        <dbReference type="SAM" id="Phobius"/>
    </source>
</evidence>
<dbReference type="EMBL" id="CP021694">
    <property type="protein sequence ID" value="ARX34191.1"/>
    <property type="molecule type" value="Genomic_DNA"/>
</dbReference>
<feature type="transmembrane region" description="Helical" evidence="1">
    <location>
        <begin position="103"/>
        <end position="119"/>
    </location>
</feature>
<dbReference type="Proteomes" id="UP000195540">
    <property type="component" value="Chromosome"/>
</dbReference>
<dbReference type="RefSeq" id="WP_004243864.1">
    <property type="nucleotide sequence ID" value="NZ_ABFCQN020000001.1"/>
</dbReference>
<feature type="transmembrane region" description="Helical" evidence="1">
    <location>
        <begin position="49"/>
        <end position="67"/>
    </location>
</feature>
<evidence type="ECO:0000313" key="2">
    <source>
        <dbReference type="EMBL" id="ARX34191.1"/>
    </source>
</evidence>
<dbReference type="AlphaFoldDB" id="A0AAJ1DGE4"/>
<evidence type="ECO:0000313" key="3">
    <source>
        <dbReference type="Proteomes" id="UP000195540"/>
    </source>
</evidence>
<name>A0AAJ1DGE4_PROMI</name>
<proteinExistence type="predicted"/>
<dbReference type="GeneID" id="6801739"/>
<accession>A0AAJ1DGE4</accession>
<feature type="transmembrane region" description="Helical" evidence="1">
    <location>
        <begin position="12"/>
        <end position="37"/>
    </location>
</feature>
<feature type="transmembrane region" description="Helical" evidence="1">
    <location>
        <begin position="140"/>
        <end position="161"/>
    </location>
</feature>
<keyword evidence="1" id="KW-1133">Transmembrane helix</keyword>